<reference evidence="8" key="2">
    <citation type="journal article" date="2007" name="Science">
        <title>Draft genome sequence of the sexually transmitted pathogen Trichomonas vaginalis.</title>
        <authorList>
            <person name="Carlton J.M."/>
            <person name="Hirt R.P."/>
            <person name="Silva J.C."/>
            <person name="Delcher A.L."/>
            <person name="Schatz M."/>
            <person name="Zhao Q."/>
            <person name="Wortman J.R."/>
            <person name="Bidwell S.L."/>
            <person name="Alsmark U.C.M."/>
            <person name="Besteiro S."/>
            <person name="Sicheritz-Ponten T."/>
            <person name="Noel C.J."/>
            <person name="Dacks J.B."/>
            <person name="Foster P.G."/>
            <person name="Simillion C."/>
            <person name="Van de Peer Y."/>
            <person name="Miranda-Saavedra D."/>
            <person name="Barton G.J."/>
            <person name="Westrop G.D."/>
            <person name="Mueller S."/>
            <person name="Dessi D."/>
            <person name="Fiori P.L."/>
            <person name="Ren Q."/>
            <person name="Paulsen I."/>
            <person name="Zhang H."/>
            <person name="Bastida-Corcuera F.D."/>
            <person name="Simoes-Barbosa A."/>
            <person name="Brown M.T."/>
            <person name="Hayes R.D."/>
            <person name="Mukherjee M."/>
            <person name="Okumura C.Y."/>
            <person name="Schneider R."/>
            <person name="Smith A.J."/>
            <person name="Vanacova S."/>
            <person name="Villalvazo M."/>
            <person name="Haas B.J."/>
            <person name="Pertea M."/>
            <person name="Feldblyum T.V."/>
            <person name="Utterback T.R."/>
            <person name="Shu C.L."/>
            <person name="Osoegawa K."/>
            <person name="de Jong P.J."/>
            <person name="Hrdy I."/>
            <person name="Horvathova L."/>
            <person name="Zubacova Z."/>
            <person name="Dolezal P."/>
            <person name="Malik S.B."/>
            <person name="Logsdon J.M. Jr."/>
            <person name="Henze K."/>
            <person name="Gupta A."/>
            <person name="Wang C.C."/>
            <person name="Dunne R.L."/>
            <person name="Upcroft J.A."/>
            <person name="Upcroft P."/>
            <person name="White O."/>
            <person name="Salzberg S.L."/>
            <person name="Tang P."/>
            <person name="Chiu C.-H."/>
            <person name="Lee Y.-S."/>
            <person name="Embley T.M."/>
            <person name="Coombs G.H."/>
            <person name="Mottram J.C."/>
            <person name="Tachezy J."/>
            <person name="Fraser-Liggett C.M."/>
            <person name="Johnson P.J."/>
        </authorList>
    </citation>
    <scope>NUCLEOTIDE SEQUENCE [LARGE SCALE GENOMIC DNA]</scope>
    <source>
        <strain evidence="8">G3</strain>
    </source>
</reference>
<dbReference type="NCBIfam" id="TIGR00196">
    <property type="entry name" value="yjeF_cterm"/>
    <property type="match status" value="1"/>
</dbReference>
<dbReference type="SMR" id="A2EEQ9"/>
<comment type="function">
    <text evidence="6">Catalyzes the dehydration of the S-form of NAD(P)HX at the expense of ATP, which is converted to ADP. Together with NAD(P)HX epimerase, which catalyzes the epimerization of the S- and R-forms, the enzyme allows the repair of both epimers of NAD(P)HX, a damaged form of NAD(P)H that is a result of enzymatic or heat-dependent hydration.</text>
</comment>
<dbReference type="EC" id="4.2.1.93" evidence="6"/>
<evidence type="ECO:0000256" key="5">
    <source>
        <dbReference type="ARBA" id="ARBA00023239"/>
    </source>
</evidence>
<feature type="binding site" evidence="6">
    <location>
        <begin position="215"/>
        <end position="224"/>
    </location>
    <ligand>
        <name>ATP</name>
        <dbReference type="ChEBI" id="CHEBI:30616"/>
    </ligand>
</feature>
<dbReference type="PANTHER" id="PTHR12592:SF0">
    <property type="entry name" value="ATP-DEPENDENT (S)-NAD(P)H-HYDRATE DEHYDRATASE"/>
    <property type="match status" value="1"/>
</dbReference>
<keyword evidence="5 6" id="KW-0456">Lyase</keyword>
<dbReference type="AlphaFoldDB" id="A2EEQ9"/>
<dbReference type="RefSeq" id="XP_001321088.1">
    <property type="nucleotide sequence ID" value="XM_001321053.1"/>
</dbReference>
<dbReference type="FunCoup" id="A2EEQ9">
    <property type="interactions" value="30"/>
</dbReference>
<feature type="binding site" evidence="6">
    <location>
        <position position="225"/>
    </location>
    <ligand>
        <name>(6S)-NADPHX</name>
        <dbReference type="ChEBI" id="CHEBI:64076"/>
    </ligand>
</feature>
<dbReference type="OrthoDB" id="8110916at2759"/>
<dbReference type="VEuPathDB" id="TrichDB:TVAGG3_0981950"/>
<keyword evidence="2 6" id="KW-0067">ATP-binding</keyword>
<protein>
    <recommendedName>
        <fullName evidence="6">ATP-dependent (S)-NAD(P)H-hydrate dehydratase</fullName>
        <ecNumber evidence="6">4.2.1.93</ecNumber>
    </recommendedName>
    <alternativeName>
        <fullName evidence="6">ATP-dependent NAD(P)HX dehydratase</fullName>
    </alternativeName>
</protein>
<dbReference type="OMA" id="WRAAYHN"/>
<dbReference type="VEuPathDB" id="TrichDB:TVAG_051000"/>
<keyword evidence="9" id="KW-1185">Reference proteome</keyword>
<evidence type="ECO:0000256" key="6">
    <source>
        <dbReference type="HAMAP-Rule" id="MF_03157"/>
    </source>
</evidence>
<keyword evidence="4 6" id="KW-0520">NAD</keyword>
<feature type="domain" description="YjeF C-terminal" evidence="7">
    <location>
        <begin position="1"/>
        <end position="284"/>
    </location>
</feature>
<keyword evidence="6" id="KW-0597">Phosphoprotein</keyword>
<comment type="catalytic activity">
    <reaction evidence="6">
        <text>(6S)-NADPHX + ATP = ADP + phosphate + NADPH + H(+)</text>
        <dbReference type="Rhea" id="RHEA:32231"/>
        <dbReference type="ChEBI" id="CHEBI:15378"/>
        <dbReference type="ChEBI" id="CHEBI:30616"/>
        <dbReference type="ChEBI" id="CHEBI:43474"/>
        <dbReference type="ChEBI" id="CHEBI:57783"/>
        <dbReference type="ChEBI" id="CHEBI:64076"/>
        <dbReference type="ChEBI" id="CHEBI:456216"/>
        <dbReference type="EC" id="4.2.1.93"/>
    </reaction>
</comment>
<dbReference type="HAMAP" id="MF_01965">
    <property type="entry name" value="NADHX_dehydratase"/>
    <property type="match status" value="1"/>
</dbReference>
<dbReference type="InterPro" id="IPR000631">
    <property type="entry name" value="CARKD"/>
</dbReference>
<evidence type="ECO:0000313" key="9">
    <source>
        <dbReference type="Proteomes" id="UP000001542"/>
    </source>
</evidence>
<evidence type="ECO:0000256" key="1">
    <source>
        <dbReference type="ARBA" id="ARBA00022741"/>
    </source>
</evidence>
<dbReference type="Pfam" id="PF01256">
    <property type="entry name" value="Carb_kinase"/>
    <property type="match status" value="1"/>
</dbReference>
<keyword evidence="8" id="KW-0418">Kinase</keyword>
<dbReference type="PANTHER" id="PTHR12592">
    <property type="entry name" value="ATP-DEPENDENT (S)-NAD(P)H-HYDRATE DEHYDRATASE FAMILY MEMBER"/>
    <property type="match status" value="1"/>
</dbReference>
<feature type="binding site" evidence="6">
    <location>
        <begin position="162"/>
        <end position="168"/>
    </location>
    <ligand>
        <name>(6S)-NADPHX</name>
        <dbReference type="ChEBI" id="CHEBI:64076"/>
    </ligand>
</feature>
<organism evidence="8 9">
    <name type="scientific">Trichomonas vaginalis (strain ATCC PRA-98 / G3)</name>
    <dbReference type="NCBI Taxonomy" id="412133"/>
    <lineage>
        <taxon>Eukaryota</taxon>
        <taxon>Metamonada</taxon>
        <taxon>Parabasalia</taxon>
        <taxon>Trichomonadida</taxon>
        <taxon>Trichomonadidae</taxon>
        <taxon>Trichomonas</taxon>
    </lineage>
</organism>
<evidence type="ECO:0000256" key="2">
    <source>
        <dbReference type="ARBA" id="ARBA00022840"/>
    </source>
</evidence>
<gene>
    <name evidence="8" type="ORF">TVAG_051000</name>
</gene>
<name>A2EEQ9_TRIV3</name>
<dbReference type="KEGG" id="tva:4766774"/>
<dbReference type="Gene3D" id="3.40.1190.20">
    <property type="match status" value="1"/>
</dbReference>
<dbReference type="GO" id="GO:0110051">
    <property type="term" value="P:metabolite repair"/>
    <property type="evidence" value="ECO:0000318"/>
    <property type="project" value="GO_Central"/>
</dbReference>
<dbReference type="GO" id="GO:0046496">
    <property type="term" value="P:nicotinamide nucleotide metabolic process"/>
    <property type="evidence" value="ECO:0007669"/>
    <property type="project" value="UniProtKB-UniRule"/>
</dbReference>
<keyword evidence="1 6" id="KW-0547">Nucleotide-binding</keyword>
<keyword evidence="8" id="KW-0808">Transferase</keyword>
<dbReference type="EMBL" id="DS113369">
    <property type="protein sequence ID" value="EAY08865.1"/>
    <property type="molecule type" value="Genomic_DNA"/>
</dbReference>
<accession>A2EEQ9</accession>
<comment type="cofactor">
    <cofactor evidence="6">
        <name>Mg(2+)</name>
        <dbReference type="ChEBI" id="CHEBI:18420"/>
    </cofactor>
</comment>
<evidence type="ECO:0000256" key="3">
    <source>
        <dbReference type="ARBA" id="ARBA00022857"/>
    </source>
</evidence>
<dbReference type="STRING" id="5722.A2EEQ9"/>
<feature type="binding site" evidence="6">
    <location>
        <begin position="196"/>
        <end position="200"/>
    </location>
    <ligand>
        <name>ATP</name>
        <dbReference type="ChEBI" id="CHEBI:30616"/>
    </ligand>
</feature>
<dbReference type="InParanoid" id="A2EEQ9"/>
<dbReference type="GO" id="GO:0016301">
    <property type="term" value="F:kinase activity"/>
    <property type="evidence" value="ECO:0007669"/>
    <property type="project" value="UniProtKB-KW"/>
</dbReference>
<sequence>MENFTQYIPKLTFNKYKGYGGKVAVVGGCFEYTGAPFFAAHSILRAGGDLSHIFCMKSAATAIKSYAPETIVHPALPEPDEFDYIPKALENVTKWYSAVDSFVIGPGLGRNEATMKFTTELISFLKTSQPTKPVILDGDALFLVSTNPGFVSGCKHFILTPNGGEYIRLCNGVNIPKDSPVLTLSEKLGGVNIFAKGLIDRFTDGVKVEEFKFQSSPRRVGGQGDLTAGIWGLFASYSPNNLFEAAGAVSEIVKKAALFAFNKHKRSTITTDILNEIENVIPESWYAVSESM</sequence>
<dbReference type="CDD" id="cd01171">
    <property type="entry name" value="YXKO-related"/>
    <property type="match status" value="1"/>
</dbReference>
<dbReference type="InterPro" id="IPR029056">
    <property type="entry name" value="Ribokinase-like"/>
</dbReference>
<evidence type="ECO:0000256" key="4">
    <source>
        <dbReference type="ARBA" id="ARBA00023027"/>
    </source>
</evidence>
<feature type="binding site" evidence="6">
    <location>
        <position position="107"/>
    </location>
    <ligand>
        <name>(6S)-NADPHX</name>
        <dbReference type="ChEBI" id="CHEBI:64076"/>
    </ligand>
</feature>
<evidence type="ECO:0000313" key="8">
    <source>
        <dbReference type="EMBL" id="EAY08865.1"/>
    </source>
</evidence>
<evidence type="ECO:0000259" key="7">
    <source>
        <dbReference type="PROSITE" id="PS51383"/>
    </source>
</evidence>
<comment type="catalytic activity">
    <reaction evidence="6">
        <text>(6S)-NADHX + ATP = ADP + phosphate + NADH + H(+)</text>
        <dbReference type="Rhea" id="RHEA:19017"/>
        <dbReference type="ChEBI" id="CHEBI:15378"/>
        <dbReference type="ChEBI" id="CHEBI:30616"/>
        <dbReference type="ChEBI" id="CHEBI:43474"/>
        <dbReference type="ChEBI" id="CHEBI:57945"/>
        <dbReference type="ChEBI" id="CHEBI:64074"/>
        <dbReference type="ChEBI" id="CHEBI:456216"/>
        <dbReference type="EC" id="4.2.1.93"/>
    </reaction>
</comment>
<dbReference type="SUPFAM" id="SSF53613">
    <property type="entry name" value="Ribokinase-like"/>
    <property type="match status" value="1"/>
</dbReference>
<dbReference type="GO" id="GO:0005524">
    <property type="term" value="F:ATP binding"/>
    <property type="evidence" value="ECO:0007669"/>
    <property type="project" value="UniProtKB-KW"/>
</dbReference>
<dbReference type="GO" id="GO:0047453">
    <property type="term" value="F:ATP-dependent NAD(P)H-hydrate dehydratase activity"/>
    <property type="evidence" value="ECO:0000318"/>
    <property type="project" value="GO_Central"/>
</dbReference>
<keyword evidence="3" id="KW-0521">NADP</keyword>
<proteinExistence type="inferred from homology"/>
<dbReference type="PROSITE" id="PS51383">
    <property type="entry name" value="YJEF_C_3"/>
    <property type="match status" value="1"/>
</dbReference>
<reference evidence="8" key="1">
    <citation type="submission" date="2006-10" db="EMBL/GenBank/DDBJ databases">
        <authorList>
            <person name="Amadeo P."/>
            <person name="Zhao Q."/>
            <person name="Wortman J."/>
            <person name="Fraser-Liggett C."/>
            <person name="Carlton J."/>
        </authorList>
    </citation>
    <scope>NUCLEOTIDE SEQUENCE</scope>
    <source>
        <strain evidence="8">G3</strain>
    </source>
</reference>
<comment type="similarity">
    <text evidence="6">Belongs to the NnrD/CARKD family.</text>
</comment>
<dbReference type="eggNOG" id="KOG3974">
    <property type="taxonomic scope" value="Eukaryota"/>
</dbReference>
<dbReference type="Proteomes" id="UP000001542">
    <property type="component" value="Unassembled WGS sequence"/>
</dbReference>